<feature type="compositionally biased region" description="Polar residues" evidence="1">
    <location>
        <begin position="1"/>
        <end position="16"/>
    </location>
</feature>
<gene>
    <name evidence="2" type="ORF">CASFOL_009530</name>
</gene>
<name>A0ABD3DWP6_9LAMI</name>
<comment type="caution">
    <text evidence="2">The sequence shown here is derived from an EMBL/GenBank/DDBJ whole genome shotgun (WGS) entry which is preliminary data.</text>
</comment>
<proteinExistence type="predicted"/>
<evidence type="ECO:0000313" key="2">
    <source>
        <dbReference type="EMBL" id="KAL3646563.1"/>
    </source>
</evidence>
<dbReference type="EMBL" id="JAVIJP010000012">
    <property type="protein sequence ID" value="KAL3646563.1"/>
    <property type="molecule type" value="Genomic_DNA"/>
</dbReference>
<dbReference type="AlphaFoldDB" id="A0ABD3DWP6"/>
<feature type="region of interest" description="Disordered" evidence="1">
    <location>
        <begin position="1"/>
        <end position="31"/>
    </location>
</feature>
<organism evidence="2 3">
    <name type="scientific">Castilleja foliolosa</name>
    <dbReference type="NCBI Taxonomy" id="1961234"/>
    <lineage>
        <taxon>Eukaryota</taxon>
        <taxon>Viridiplantae</taxon>
        <taxon>Streptophyta</taxon>
        <taxon>Embryophyta</taxon>
        <taxon>Tracheophyta</taxon>
        <taxon>Spermatophyta</taxon>
        <taxon>Magnoliopsida</taxon>
        <taxon>eudicotyledons</taxon>
        <taxon>Gunneridae</taxon>
        <taxon>Pentapetalae</taxon>
        <taxon>asterids</taxon>
        <taxon>lamiids</taxon>
        <taxon>Lamiales</taxon>
        <taxon>Orobanchaceae</taxon>
        <taxon>Pedicularideae</taxon>
        <taxon>Castillejinae</taxon>
        <taxon>Castilleja</taxon>
    </lineage>
</organism>
<keyword evidence="3" id="KW-1185">Reference proteome</keyword>
<reference evidence="3" key="1">
    <citation type="journal article" date="2024" name="IScience">
        <title>Strigolactones Initiate the Formation of Haustorium-like Structures in Castilleja.</title>
        <authorList>
            <person name="Buerger M."/>
            <person name="Peterson D."/>
            <person name="Chory J."/>
        </authorList>
    </citation>
    <scope>NUCLEOTIDE SEQUENCE [LARGE SCALE GENOMIC DNA]</scope>
</reference>
<accession>A0ABD3DWP6</accession>
<evidence type="ECO:0000313" key="3">
    <source>
        <dbReference type="Proteomes" id="UP001632038"/>
    </source>
</evidence>
<protein>
    <submittedName>
        <fullName evidence="2">Uncharacterized protein</fullName>
    </submittedName>
</protein>
<sequence length="114" mass="13545">MSQTYDKQESQTFQRRQTLRRIQSHAPNDERVELRVSIHRKIRAERRQSTPSEPRIKSTLGMAEDRNHVNDRAYLSDFSLRFGRFDPRSHFLLSTKPSIQCIFTSSRSLEKPRL</sequence>
<evidence type="ECO:0000256" key="1">
    <source>
        <dbReference type="SAM" id="MobiDB-lite"/>
    </source>
</evidence>
<dbReference type="Proteomes" id="UP001632038">
    <property type="component" value="Unassembled WGS sequence"/>
</dbReference>